<dbReference type="PANTHER" id="PTHR21538:SF26">
    <property type="entry name" value="ANILLIN ISOFORM X1"/>
    <property type="match status" value="1"/>
</dbReference>
<keyword evidence="1" id="KW-0175">Coiled coil</keyword>
<keyword evidence="8" id="KW-1185">Reference proteome</keyword>
<feature type="compositionally biased region" description="Polar residues" evidence="5">
    <location>
        <begin position="276"/>
        <end position="287"/>
    </location>
</feature>
<feature type="compositionally biased region" description="Basic and acidic residues" evidence="5">
    <location>
        <begin position="27"/>
        <end position="39"/>
    </location>
</feature>
<feature type="compositionally biased region" description="Basic and acidic residues" evidence="5">
    <location>
        <begin position="374"/>
        <end position="384"/>
    </location>
</feature>
<evidence type="ECO:0000256" key="1">
    <source>
        <dbReference type="ARBA" id="ARBA00023054"/>
    </source>
</evidence>
<evidence type="ECO:0000313" key="8">
    <source>
        <dbReference type="Proteomes" id="UP001066276"/>
    </source>
</evidence>
<dbReference type="InterPro" id="IPR001849">
    <property type="entry name" value="PH_domain"/>
</dbReference>
<evidence type="ECO:0000313" key="7">
    <source>
        <dbReference type="EMBL" id="KAJ1082086.1"/>
    </source>
</evidence>
<evidence type="ECO:0000256" key="4">
    <source>
        <dbReference type="ARBA" id="ARBA00071355"/>
    </source>
</evidence>
<dbReference type="SMART" id="SM00233">
    <property type="entry name" value="PH"/>
    <property type="match status" value="1"/>
</dbReference>
<feature type="region of interest" description="Disordered" evidence="5">
    <location>
        <begin position="169"/>
        <end position="188"/>
    </location>
</feature>
<comment type="caution">
    <text evidence="7">The sequence shown here is derived from an EMBL/GenBank/DDBJ whole genome shotgun (WGS) entry which is preliminary data.</text>
</comment>
<evidence type="ECO:0000256" key="3">
    <source>
        <dbReference type="ARBA" id="ARBA00057106"/>
    </source>
</evidence>
<feature type="region of interest" description="Disordered" evidence="5">
    <location>
        <begin position="239"/>
        <end position="304"/>
    </location>
</feature>
<dbReference type="Proteomes" id="UP001066276">
    <property type="component" value="Chromosome 12"/>
</dbReference>
<dbReference type="PROSITE" id="PS50003">
    <property type="entry name" value="PH_DOMAIN"/>
    <property type="match status" value="1"/>
</dbReference>
<dbReference type="GO" id="GO:0031106">
    <property type="term" value="P:septin ring organization"/>
    <property type="evidence" value="ECO:0007669"/>
    <property type="project" value="TreeGrafter"/>
</dbReference>
<proteinExistence type="predicted"/>
<feature type="region of interest" description="Disordered" evidence="5">
    <location>
        <begin position="326"/>
        <end position="388"/>
    </location>
</feature>
<comment type="subcellular location">
    <subcellularLocation>
        <location evidence="2">Cell projection</location>
        <location evidence="2">Bleb</location>
    </subcellularLocation>
</comment>
<dbReference type="GO" id="GO:0032059">
    <property type="term" value="C:bleb"/>
    <property type="evidence" value="ECO:0007669"/>
    <property type="project" value="UniProtKB-SubCell"/>
</dbReference>
<dbReference type="Pfam" id="PF00169">
    <property type="entry name" value="PH"/>
    <property type="match status" value="1"/>
</dbReference>
<feature type="compositionally biased region" description="Polar residues" evidence="5">
    <location>
        <begin position="341"/>
        <end position="364"/>
    </location>
</feature>
<feature type="region of interest" description="Disordered" evidence="5">
    <location>
        <begin position="118"/>
        <end position="153"/>
    </location>
</feature>
<dbReference type="Pfam" id="PF08174">
    <property type="entry name" value="Anillin"/>
    <property type="match status" value="1"/>
</dbReference>
<comment type="function">
    <text evidence="3">Required for cytokinesis. Essential for the structural integrity of the cleavage furrow and for completion of cleavage furrow ingression. Plays a role in bleb assembly during metaphase and anaphase of mitosis. May play a significant role in podocyte cell migration.</text>
</comment>
<gene>
    <name evidence="7" type="ORF">NDU88_002256</name>
</gene>
<sequence>MVCSRKEIDNPSGQESEPTAAAVPRRKMAERQALKRPRSDQTNGSSKKRKTPSPEEQENINPLRSAGSFDSPKPGPSSVLRSAEWSVKPDTPAILSVKSRIQKLSDSVFETPVTRNIRSDGESAHGEYAGVCNLSNSSDSSGTVAENKDGLQETDQVVVKSVVDMFEKRMTPEPLPPPPSEPVKIKTESTSAVCMKLFSQPQSTASLSGAIRLRKEREAEIALLCATLDPKNPWRKAITKQRSLRRDSPREMQVPPSAESLQDSAQRGQGAEKNASFLQSTDDSTVSDMDPFTPDNLEEDLFGNTSEERCVSSLEIRLKGYSPEIDLDTKKHTSSPRKVTFASQTETIPSTSYDEGDSMSSLSRKASENESDQPDDHSEIERNEVVNNSAMIDQIFRGVLDSEDSEKSEPEGSSQDGHQDCLPPFSILSPLGKSVNLESVVTPLNSVVSSLPELSEASDNNTPPTSTPVSSSTDFGPPYSIDAYRSLRRNLAQVGVEGTPPEKKPSPIGLNGGTPESALDSENLNLKEKIKLLNEEVTALQRIVQQTSQALNCCVDEEHGKGSREEAEAERLLLVSSEKRVALLNMLTRLKSAESPGSASPQSIQGLEPCRGSVTISDIRLPLKMDYLCSVMNRAGKPSHYFLLLIRFGSHYIVATPLASVQDALCGDAIVFPTSVTLNDTASTFEIDIEVYSLTQNGVTTTIDKRKSSRSKITPKKLLSSRKTSFASPAFSSPTGSSIRTSNFLLVGSRTVSLESLNKTKFPLDKVPFLSPLEGNVHLKLQCQSHSNVHHSGFLTMFEDVSGFGAWHRRWCVLSGNYLSFWTYPDQEKTMDPLGQINLFNCTSPQIEAASWEFCARPNTLELITVRPQQEDDKETLVTQCRNTLCFTKTWLSADTKEERSKWMEHLNQALVNLRTWRTTSDKITLSPQSSQTETGMSLTLQCGPNDSGISVATNWEQADATASVRETEC</sequence>
<feature type="compositionally biased region" description="Low complexity" evidence="5">
    <location>
        <begin position="462"/>
        <end position="473"/>
    </location>
</feature>
<dbReference type="GO" id="GO:0000915">
    <property type="term" value="P:actomyosin contractile ring assembly"/>
    <property type="evidence" value="ECO:0007669"/>
    <property type="project" value="TreeGrafter"/>
</dbReference>
<dbReference type="SUPFAM" id="SSF50729">
    <property type="entry name" value="PH domain-like"/>
    <property type="match status" value="1"/>
</dbReference>
<feature type="region of interest" description="Disordered" evidence="5">
    <location>
        <begin position="401"/>
        <end position="425"/>
    </location>
</feature>
<dbReference type="PANTHER" id="PTHR21538">
    <property type="entry name" value="ANILLIN/RHOTEKIN RTKN"/>
    <property type="match status" value="1"/>
</dbReference>
<protein>
    <recommendedName>
        <fullName evidence="4">Anillin</fullName>
    </recommendedName>
</protein>
<name>A0AAV7KRM2_PLEWA</name>
<dbReference type="Gene3D" id="2.30.29.30">
    <property type="entry name" value="Pleckstrin-homology domain (PH domain)/Phosphotyrosine-binding domain (PTB)"/>
    <property type="match status" value="1"/>
</dbReference>
<dbReference type="InterPro" id="IPR037840">
    <property type="entry name" value="PH_Anillin"/>
</dbReference>
<dbReference type="GO" id="GO:0000281">
    <property type="term" value="P:mitotic cytokinesis"/>
    <property type="evidence" value="ECO:0007669"/>
    <property type="project" value="TreeGrafter"/>
</dbReference>
<dbReference type="AlphaFoldDB" id="A0AAV7KRM2"/>
<feature type="compositionally biased region" description="Polar residues" evidence="5">
    <location>
        <begin position="133"/>
        <end position="144"/>
    </location>
</feature>
<evidence type="ECO:0000256" key="2">
    <source>
        <dbReference type="ARBA" id="ARBA00043945"/>
    </source>
</evidence>
<dbReference type="CDD" id="cd01263">
    <property type="entry name" value="PH_anillin"/>
    <property type="match status" value="1"/>
</dbReference>
<dbReference type="EMBL" id="JANPWB010000016">
    <property type="protein sequence ID" value="KAJ1082086.1"/>
    <property type="molecule type" value="Genomic_DNA"/>
</dbReference>
<reference evidence="7" key="1">
    <citation type="journal article" date="2022" name="bioRxiv">
        <title>Sequencing and chromosome-scale assembly of the giantPleurodeles waltlgenome.</title>
        <authorList>
            <person name="Brown T."/>
            <person name="Elewa A."/>
            <person name="Iarovenko S."/>
            <person name="Subramanian E."/>
            <person name="Araus A.J."/>
            <person name="Petzold A."/>
            <person name="Susuki M."/>
            <person name="Suzuki K.-i.T."/>
            <person name="Hayashi T."/>
            <person name="Toyoda A."/>
            <person name="Oliveira C."/>
            <person name="Osipova E."/>
            <person name="Leigh N.D."/>
            <person name="Simon A."/>
            <person name="Yun M.H."/>
        </authorList>
    </citation>
    <scope>NUCLEOTIDE SEQUENCE</scope>
    <source>
        <strain evidence="7">20211129_DDA</strain>
        <tissue evidence="7">Liver</tissue>
    </source>
</reference>
<feature type="region of interest" description="Disordered" evidence="5">
    <location>
        <begin position="452"/>
        <end position="480"/>
    </location>
</feature>
<feature type="region of interest" description="Disordered" evidence="5">
    <location>
        <begin position="1"/>
        <end position="96"/>
    </location>
</feature>
<accession>A0AAV7KRM2</accession>
<dbReference type="FunFam" id="2.30.29.30:FF:000111">
    <property type="entry name" value="anillin isoform X1"/>
    <property type="match status" value="1"/>
</dbReference>
<evidence type="ECO:0000259" key="6">
    <source>
        <dbReference type="PROSITE" id="PS50003"/>
    </source>
</evidence>
<dbReference type="InterPro" id="IPR011993">
    <property type="entry name" value="PH-like_dom_sf"/>
</dbReference>
<dbReference type="InterPro" id="IPR051364">
    <property type="entry name" value="Cytokinesis/Rho-signaling"/>
</dbReference>
<feature type="domain" description="PH" evidence="6">
    <location>
        <begin position="788"/>
        <end position="912"/>
    </location>
</feature>
<feature type="region of interest" description="Disordered" evidence="5">
    <location>
        <begin position="496"/>
        <end position="519"/>
    </location>
</feature>
<dbReference type="InterPro" id="IPR012966">
    <property type="entry name" value="AHD"/>
</dbReference>
<evidence type="ECO:0000256" key="5">
    <source>
        <dbReference type="SAM" id="MobiDB-lite"/>
    </source>
</evidence>
<organism evidence="7 8">
    <name type="scientific">Pleurodeles waltl</name>
    <name type="common">Iberian ribbed newt</name>
    <dbReference type="NCBI Taxonomy" id="8319"/>
    <lineage>
        <taxon>Eukaryota</taxon>
        <taxon>Metazoa</taxon>
        <taxon>Chordata</taxon>
        <taxon>Craniata</taxon>
        <taxon>Vertebrata</taxon>
        <taxon>Euteleostomi</taxon>
        <taxon>Amphibia</taxon>
        <taxon>Batrachia</taxon>
        <taxon>Caudata</taxon>
        <taxon>Salamandroidea</taxon>
        <taxon>Salamandridae</taxon>
        <taxon>Pleurodelinae</taxon>
        <taxon>Pleurodeles</taxon>
    </lineage>
</organism>
<dbReference type="GO" id="GO:0005826">
    <property type="term" value="C:actomyosin contractile ring"/>
    <property type="evidence" value="ECO:0007669"/>
    <property type="project" value="TreeGrafter"/>
</dbReference>